<gene>
    <name evidence="1" type="ORF">BWR18_14495</name>
</gene>
<evidence type="ECO:0000313" key="1">
    <source>
        <dbReference type="EMBL" id="APX13908.1"/>
    </source>
</evidence>
<dbReference type="EMBL" id="CP019312">
    <property type="protein sequence ID" value="APX13908.1"/>
    <property type="molecule type" value="Genomic_DNA"/>
</dbReference>
<dbReference type="InterPro" id="IPR011227">
    <property type="entry name" value="UCP029730"/>
</dbReference>
<name>A0A1P8N0X5_9RHOB</name>
<sequence>MTHDPFLIDGGDRGGRWVITCDHATNTVPQHINGGTLGLPETEMQRHIAIDIGALGVAHALGTALNAPVVSANFSRLVIDPNRGADDPTLVPQLYDGTIIPGNRPLTGAERQRRIDMLYAPYHDAIARTAGTRDVTFLAIHSFTPQLVGRPRRPWEIGVLSARDRRLADPLIASLSGTLTSPVGDNVPYAGFFPGDAMSQHAHIPGRPNVILEIRQDLIAKPEGQRHWANLLAYHLEAARAHANL</sequence>
<organism evidence="1 2">
    <name type="scientific">Tateyamaria omphalii</name>
    <dbReference type="NCBI Taxonomy" id="299262"/>
    <lineage>
        <taxon>Bacteria</taxon>
        <taxon>Pseudomonadati</taxon>
        <taxon>Pseudomonadota</taxon>
        <taxon>Alphaproteobacteria</taxon>
        <taxon>Rhodobacterales</taxon>
        <taxon>Roseobacteraceae</taxon>
        <taxon>Tateyamaria</taxon>
    </lineage>
</organism>
<dbReference type="PIRSF" id="PIRSF029730">
    <property type="entry name" value="UCP029730"/>
    <property type="match status" value="1"/>
</dbReference>
<dbReference type="Proteomes" id="UP000186336">
    <property type="component" value="Chromosome"/>
</dbReference>
<protein>
    <submittedName>
        <fullName evidence="1">N-formylglutamate amidohydrolase</fullName>
    </submittedName>
</protein>
<dbReference type="InterPro" id="IPR007709">
    <property type="entry name" value="N-FG_amidohydro"/>
</dbReference>
<dbReference type="SUPFAM" id="SSF53187">
    <property type="entry name" value="Zn-dependent exopeptidases"/>
    <property type="match status" value="1"/>
</dbReference>
<dbReference type="OrthoDB" id="9815326at2"/>
<keyword evidence="1" id="KW-0378">Hydrolase</keyword>
<dbReference type="Gene3D" id="3.40.630.40">
    <property type="entry name" value="Zn-dependent exopeptidases"/>
    <property type="match status" value="1"/>
</dbReference>
<evidence type="ECO:0000313" key="2">
    <source>
        <dbReference type="Proteomes" id="UP000186336"/>
    </source>
</evidence>
<proteinExistence type="predicted"/>
<keyword evidence="2" id="KW-1185">Reference proteome</keyword>
<dbReference type="STRING" id="299262.BWR18_14495"/>
<accession>A0A1P8N0X5</accession>
<dbReference type="GO" id="GO:0016787">
    <property type="term" value="F:hydrolase activity"/>
    <property type="evidence" value="ECO:0007669"/>
    <property type="project" value="UniProtKB-KW"/>
</dbReference>
<dbReference type="KEGG" id="tom:BWR18_14495"/>
<dbReference type="Pfam" id="PF05013">
    <property type="entry name" value="FGase"/>
    <property type="match status" value="1"/>
</dbReference>
<reference evidence="1 2" key="1">
    <citation type="submission" date="2017-01" db="EMBL/GenBank/DDBJ databases">
        <title>Complete genome of Tateyamaria omphalii DOK1-4 isolated from seawater in Dokdo.</title>
        <authorList>
            <person name="Kim J.H."/>
            <person name="Chi W.-J."/>
        </authorList>
    </citation>
    <scope>NUCLEOTIDE SEQUENCE [LARGE SCALE GENOMIC DNA]</scope>
    <source>
        <strain evidence="1 2">DOK1-4</strain>
    </source>
</reference>
<dbReference type="AlphaFoldDB" id="A0A1P8N0X5"/>